<dbReference type="AlphaFoldDB" id="A0A8B6E589"/>
<protein>
    <submittedName>
        <fullName evidence="2">Uncharacterized protein</fullName>
    </submittedName>
</protein>
<dbReference type="Proteomes" id="UP000596742">
    <property type="component" value="Unassembled WGS sequence"/>
</dbReference>
<proteinExistence type="predicted"/>
<dbReference type="EMBL" id="UYJE01004473">
    <property type="protein sequence ID" value="VDI28310.1"/>
    <property type="molecule type" value="Genomic_DNA"/>
</dbReference>
<sequence length="242" mass="27385">MHKILPVIIKIEKCISISEDDPESIKKMKIKMSNEMINRCDKVENDEEISLMACILNPLMKQLDFLTPEQKNSAKMMLTEKALELADVPLSVKTEPTEDNPPPALPSLPSVSDPTDDDIIVQNEKCESGKTPKSPPNKKVKSIFHNEDIDDWLTDVIYVGGRGSRNRSRTSSFGSQGEYSDGGFSDSSYSRLRTYNRNPVRSNRNNRSANSYMSSPDIPQKTVNRTKNSVKEYPYFKYVLVN</sequence>
<organism evidence="2 3">
    <name type="scientific">Mytilus galloprovincialis</name>
    <name type="common">Mediterranean mussel</name>
    <dbReference type="NCBI Taxonomy" id="29158"/>
    <lineage>
        <taxon>Eukaryota</taxon>
        <taxon>Metazoa</taxon>
        <taxon>Spiralia</taxon>
        <taxon>Lophotrochozoa</taxon>
        <taxon>Mollusca</taxon>
        <taxon>Bivalvia</taxon>
        <taxon>Autobranchia</taxon>
        <taxon>Pteriomorphia</taxon>
        <taxon>Mytilida</taxon>
        <taxon>Mytiloidea</taxon>
        <taxon>Mytilidae</taxon>
        <taxon>Mytilinae</taxon>
        <taxon>Mytilus</taxon>
    </lineage>
</organism>
<feature type="region of interest" description="Disordered" evidence="1">
    <location>
        <begin position="163"/>
        <end position="226"/>
    </location>
</feature>
<keyword evidence="3" id="KW-1185">Reference proteome</keyword>
<name>A0A8B6E589_MYTGA</name>
<gene>
    <name evidence="2" type="ORF">MGAL_10B018503</name>
</gene>
<reference evidence="2" key="1">
    <citation type="submission" date="2018-11" db="EMBL/GenBank/DDBJ databases">
        <authorList>
            <person name="Alioto T."/>
            <person name="Alioto T."/>
        </authorList>
    </citation>
    <scope>NUCLEOTIDE SEQUENCE</scope>
</reference>
<feature type="compositionally biased region" description="Low complexity" evidence="1">
    <location>
        <begin position="169"/>
        <end position="215"/>
    </location>
</feature>
<evidence type="ECO:0000313" key="3">
    <source>
        <dbReference type="Proteomes" id="UP000596742"/>
    </source>
</evidence>
<evidence type="ECO:0000256" key="1">
    <source>
        <dbReference type="SAM" id="MobiDB-lite"/>
    </source>
</evidence>
<evidence type="ECO:0000313" key="2">
    <source>
        <dbReference type="EMBL" id="VDI28310.1"/>
    </source>
</evidence>
<feature type="region of interest" description="Disordered" evidence="1">
    <location>
        <begin position="93"/>
        <end position="117"/>
    </location>
</feature>
<comment type="caution">
    <text evidence="2">The sequence shown here is derived from an EMBL/GenBank/DDBJ whole genome shotgun (WGS) entry which is preliminary data.</text>
</comment>
<accession>A0A8B6E589</accession>